<sequence length="97" mass="11234">MRYAERVMVDGFSFFFQLPPELFGIPQKSCVLREDFIDFSNMKKVKTLSTVAYITYLCSLIIELKKVSKYAFVDPSLISIGHIVLERLELDTFVVDE</sequence>
<proteinExistence type="predicted"/>
<dbReference type="AlphaFoldDB" id="A0A5A7UGE8"/>
<organism evidence="1 2">
    <name type="scientific">Cucumis melo var. makuwa</name>
    <name type="common">Oriental melon</name>
    <dbReference type="NCBI Taxonomy" id="1194695"/>
    <lineage>
        <taxon>Eukaryota</taxon>
        <taxon>Viridiplantae</taxon>
        <taxon>Streptophyta</taxon>
        <taxon>Embryophyta</taxon>
        <taxon>Tracheophyta</taxon>
        <taxon>Spermatophyta</taxon>
        <taxon>Magnoliopsida</taxon>
        <taxon>eudicotyledons</taxon>
        <taxon>Gunneridae</taxon>
        <taxon>Pentapetalae</taxon>
        <taxon>rosids</taxon>
        <taxon>fabids</taxon>
        <taxon>Cucurbitales</taxon>
        <taxon>Cucurbitaceae</taxon>
        <taxon>Benincaseae</taxon>
        <taxon>Cucumis</taxon>
    </lineage>
</organism>
<evidence type="ECO:0000313" key="1">
    <source>
        <dbReference type="EMBL" id="KAA0053296.1"/>
    </source>
</evidence>
<dbReference type="OrthoDB" id="1899935at2759"/>
<dbReference type="Proteomes" id="UP000321393">
    <property type="component" value="Unassembled WGS sequence"/>
</dbReference>
<dbReference type="EMBL" id="SSTE01009593">
    <property type="protein sequence ID" value="KAA0053296.1"/>
    <property type="molecule type" value="Genomic_DNA"/>
</dbReference>
<reference evidence="1 2" key="1">
    <citation type="submission" date="2019-08" db="EMBL/GenBank/DDBJ databases">
        <title>Draft genome sequences of two oriental melons (Cucumis melo L. var makuwa).</title>
        <authorList>
            <person name="Kwon S.-Y."/>
        </authorList>
    </citation>
    <scope>NUCLEOTIDE SEQUENCE [LARGE SCALE GENOMIC DNA]</scope>
    <source>
        <strain evidence="2">cv. SW 3</strain>
        <tissue evidence="1">Leaf</tissue>
    </source>
</reference>
<name>A0A5A7UGE8_CUCMM</name>
<accession>A0A5A7UGE8</accession>
<protein>
    <submittedName>
        <fullName evidence="1">Uncharacterized protein</fullName>
    </submittedName>
</protein>
<evidence type="ECO:0000313" key="2">
    <source>
        <dbReference type="Proteomes" id="UP000321393"/>
    </source>
</evidence>
<comment type="caution">
    <text evidence="1">The sequence shown here is derived from an EMBL/GenBank/DDBJ whole genome shotgun (WGS) entry which is preliminary data.</text>
</comment>
<gene>
    <name evidence="1" type="ORF">E6C27_scaffold102G001080</name>
</gene>